<dbReference type="PANTHER" id="PTHR10202">
    <property type="entry name" value="PRESENILIN"/>
    <property type="match status" value="1"/>
</dbReference>
<keyword evidence="3 8" id="KW-0256">Endoplasmic reticulum</keyword>
<reference evidence="10" key="1">
    <citation type="submission" date="2022-08" db="EMBL/GenBank/DDBJ databases">
        <title>Novel sulfate-reducing endosymbionts in the free-living metamonad Anaeramoeba.</title>
        <authorList>
            <person name="Jerlstrom-Hultqvist J."/>
            <person name="Cepicka I."/>
            <person name="Gallot-Lavallee L."/>
            <person name="Salas-Leiva D."/>
            <person name="Curtis B.A."/>
            <person name="Zahonova K."/>
            <person name="Pipaliya S."/>
            <person name="Dacks J."/>
            <person name="Roger A.J."/>
        </authorList>
    </citation>
    <scope>NUCLEOTIDE SEQUENCE</scope>
    <source>
        <strain evidence="10">Schooner1</strain>
    </source>
</reference>
<comment type="subcellular location">
    <subcellularLocation>
        <location evidence="8">Endoplasmic reticulum membrane</location>
        <topology evidence="8">Multi-pass membrane protein</topology>
    </subcellularLocation>
    <subcellularLocation>
        <location evidence="8">Golgi apparatus membrane</location>
        <topology evidence="8">Multi-pass membrane protein</topology>
    </subcellularLocation>
</comment>
<feature type="compositionally biased region" description="Basic residues" evidence="9">
    <location>
        <begin position="12"/>
        <end position="21"/>
    </location>
</feature>
<keyword evidence="4 8" id="KW-0914">Notch signaling pathway</keyword>
<evidence type="ECO:0000256" key="6">
    <source>
        <dbReference type="ARBA" id="ARBA00023034"/>
    </source>
</evidence>
<feature type="region of interest" description="Disordered" evidence="9">
    <location>
        <begin position="275"/>
        <end position="393"/>
    </location>
</feature>
<evidence type="ECO:0000256" key="2">
    <source>
        <dbReference type="ARBA" id="ARBA00022692"/>
    </source>
</evidence>
<dbReference type="InterPro" id="IPR001108">
    <property type="entry name" value="Peptidase_A22A"/>
</dbReference>
<feature type="compositionally biased region" description="Acidic residues" evidence="9">
    <location>
        <begin position="345"/>
        <end position="354"/>
    </location>
</feature>
<evidence type="ECO:0000256" key="4">
    <source>
        <dbReference type="ARBA" id="ARBA00022976"/>
    </source>
</evidence>
<protein>
    <recommendedName>
        <fullName evidence="8">Presenilin</fullName>
        <ecNumber evidence="8">3.4.23.-</ecNumber>
    </recommendedName>
</protein>
<keyword evidence="5 8" id="KW-1133">Transmembrane helix</keyword>
<feature type="transmembrane region" description="Helical" evidence="8">
    <location>
        <begin position="59"/>
        <end position="78"/>
    </location>
</feature>
<dbReference type="EC" id="3.4.23.-" evidence="8"/>
<evidence type="ECO:0000313" key="10">
    <source>
        <dbReference type="EMBL" id="KAJ6226498.1"/>
    </source>
</evidence>
<organism evidence="10 11">
    <name type="scientific">Anaeramoeba flamelloides</name>
    <dbReference type="NCBI Taxonomy" id="1746091"/>
    <lineage>
        <taxon>Eukaryota</taxon>
        <taxon>Metamonada</taxon>
        <taxon>Anaeramoebidae</taxon>
        <taxon>Anaeramoeba</taxon>
    </lineage>
</organism>
<dbReference type="InterPro" id="IPR023298">
    <property type="entry name" value="ATPase_P-typ_TM_dom_sf"/>
</dbReference>
<feature type="region of interest" description="Disordered" evidence="9">
    <location>
        <begin position="1"/>
        <end position="21"/>
    </location>
</feature>
<dbReference type="Pfam" id="PF01080">
    <property type="entry name" value="Presenilin"/>
    <property type="match status" value="1"/>
</dbReference>
<comment type="function">
    <text evidence="8">Probable subunit of the gamma-secretase complex, an endoprotease complex that catalyzes the intramembrane cleavage of integral membrane proteins such as Notch receptors.</text>
</comment>
<keyword evidence="8" id="KW-0645">Protease</keyword>
<feature type="compositionally biased region" description="Basic residues" evidence="9">
    <location>
        <begin position="295"/>
        <end position="304"/>
    </location>
</feature>
<evidence type="ECO:0000256" key="9">
    <source>
        <dbReference type="SAM" id="MobiDB-lite"/>
    </source>
</evidence>
<feature type="transmembrane region" description="Helical" evidence="8">
    <location>
        <begin position="456"/>
        <end position="478"/>
    </location>
</feature>
<name>A0ABQ8X1H2_9EUKA</name>
<comment type="domain">
    <text evidence="8">The PAL motif is required for normal active site conformation.</text>
</comment>
<dbReference type="PRINTS" id="PR01072">
    <property type="entry name" value="PRESENILIN"/>
</dbReference>
<sequence length="484" mass="54964">MDNKNEGDEQKKKKKHKQKKNTNKVEFYTHYKIHEGKRNPGKEDLDYIVSVYTKQLRKVLIPVAVTMLLVVLVIRTAYKDQEDEGAFNDIMIYDESEDDSAAFRFGGALLNAVIVIAVILVVTVIMVCLYMNGFDWILVGWVVLSVFVILTFYGLLTGLQIIQYTNKSLDWISTLIIALNFGIAGTISIVWKSAKIVNQIFLIIISVLFAAILSTLPEYTTWILLVLLAIYDLIVVLSPKGPLKMLVETAEKKGKPIPGLIYSSMVWFMSTLDKNKKKKKNNKKKKKREEEKEMKKQKKKRKKSSSSSVSNGSESDDILLNNQKINLNSSESESESEINPIHDSDEIDKEETEENEKKTTNIKLRKKGNENNNVKKKKKTQRNNTKKEKESSALLDHSPKLGLGDFIFYSLLISKAAYQDYTTVFTCFVAILMGLSLTLFFLALLQKALPALPLSILFGIIFFFITSNVLVPMISLVFQSHVFL</sequence>
<dbReference type="InterPro" id="IPR006639">
    <property type="entry name" value="Preselin/SPP"/>
</dbReference>
<dbReference type="Gene3D" id="1.10.472.100">
    <property type="entry name" value="Presenilin"/>
    <property type="match status" value="1"/>
</dbReference>
<evidence type="ECO:0000256" key="8">
    <source>
        <dbReference type="RuleBase" id="RU361148"/>
    </source>
</evidence>
<feature type="compositionally biased region" description="Basic and acidic residues" evidence="9">
    <location>
        <begin position="1"/>
        <end position="11"/>
    </location>
</feature>
<keyword evidence="11" id="KW-1185">Reference proteome</keyword>
<feature type="compositionally biased region" description="Basic residues" evidence="9">
    <location>
        <begin position="275"/>
        <end position="287"/>
    </location>
</feature>
<feature type="transmembrane region" description="Helical" evidence="8">
    <location>
        <begin position="421"/>
        <end position="444"/>
    </location>
</feature>
<dbReference type="Proteomes" id="UP001150062">
    <property type="component" value="Unassembled WGS sequence"/>
</dbReference>
<feature type="transmembrane region" description="Helical" evidence="8">
    <location>
        <begin position="108"/>
        <end position="129"/>
    </location>
</feature>
<feature type="transmembrane region" description="Helical" evidence="8">
    <location>
        <begin position="196"/>
        <end position="213"/>
    </location>
</feature>
<evidence type="ECO:0000256" key="5">
    <source>
        <dbReference type="ARBA" id="ARBA00022989"/>
    </source>
</evidence>
<gene>
    <name evidence="10" type="ORF">M0813_10716</name>
</gene>
<keyword evidence="7 8" id="KW-0472">Membrane</keyword>
<evidence type="ECO:0000256" key="1">
    <source>
        <dbReference type="ARBA" id="ARBA00008604"/>
    </source>
</evidence>
<proteinExistence type="inferred from homology"/>
<dbReference type="InterPro" id="IPR042524">
    <property type="entry name" value="Presenilin_C"/>
</dbReference>
<keyword evidence="2 8" id="KW-0812">Transmembrane</keyword>
<dbReference type="SUPFAM" id="SSF81665">
    <property type="entry name" value="Calcium ATPase, transmembrane domain M"/>
    <property type="match status" value="1"/>
</dbReference>
<dbReference type="PANTHER" id="PTHR10202:SF13">
    <property type="entry name" value="PRESENILIN HOMOLOG"/>
    <property type="match status" value="1"/>
</dbReference>
<dbReference type="SMART" id="SM00730">
    <property type="entry name" value="PSN"/>
    <property type="match status" value="1"/>
</dbReference>
<feature type="transmembrane region" description="Helical" evidence="8">
    <location>
        <begin position="171"/>
        <end position="191"/>
    </location>
</feature>
<keyword evidence="8" id="KW-0378">Hydrolase</keyword>
<evidence type="ECO:0000256" key="7">
    <source>
        <dbReference type="ARBA" id="ARBA00023136"/>
    </source>
</evidence>
<keyword evidence="6 8" id="KW-0333">Golgi apparatus</keyword>
<evidence type="ECO:0000313" key="11">
    <source>
        <dbReference type="Proteomes" id="UP001150062"/>
    </source>
</evidence>
<dbReference type="EMBL" id="JAOAOG010000342">
    <property type="protein sequence ID" value="KAJ6226498.1"/>
    <property type="molecule type" value="Genomic_DNA"/>
</dbReference>
<feature type="transmembrane region" description="Helical" evidence="8">
    <location>
        <begin position="219"/>
        <end position="237"/>
    </location>
</feature>
<comment type="subunit">
    <text evidence="8">Homodimer.</text>
</comment>
<feature type="transmembrane region" description="Helical" evidence="8">
    <location>
        <begin position="136"/>
        <end position="159"/>
    </location>
</feature>
<evidence type="ECO:0000256" key="3">
    <source>
        <dbReference type="ARBA" id="ARBA00022824"/>
    </source>
</evidence>
<accession>A0ABQ8X1H2</accession>
<comment type="caution">
    <text evidence="10">The sequence shown here is derived from an EMBL/GenBank/DDBJ whole genome shotgun (WGS) entry which is preliminary data.</text>
</comment>
<comment type="similarity">
    <text evidence="1 8">Belongs to the peptidase A22A family.</text>
</comment>